<dbReference type="InterPro" id="IPR036388">
    <property type="entry name" value="WH-like_DNA-bd_sf"/>
</dbReference>
<evidence type="ECO:0000313" key="7">
    <source>
        <dbReference type="EMBL" id="ARN78500.1"/>
    </source>
</evidence>
<dbReference type="SUPFAM" id="SSF88659">
    <property type="entry name" value="Sigma3 and sigma4 domains of RNA polymerase sigma factors"/>
    <property type="match status" value="1"/>
</dbReference>
<reference evidence="7 8" key="1">
    <citation type="submission" date="2016-11" db="EMBL/GenBank/DDBJ databases">
        <title>Trade-off between light-utilization and light-protection in marine flavobacteria.</title>
        <authorList>
            <person name="Kumagai Y."/>
        </authorList>
    </citation>
    <scope>NUCLEOTIDE SEQUENCE [LARGE SCALE GENOMIC DNA]</scope>
    <source>
        <strain evidence="7 8">JCM 13191</strain>
    </source>
</reference>
<dbReference type="Pfam" id="PF04542">
    <property type="entry name" value="Sigma70_r2"/>
    <property type="match status" value="1"/>
</dbReference>
<evidence type="ECO:0000256" key="4">
    <source>
        <dbReference type="ARBA" id="ARBA00023163"/>
    </source>
</evidence>
<dbReference type="NCBIfam" id="TIGR02937">
    <property type="entry name" value="sigma70-ECF"/>
    <property type="match status" value="1"/>
</dbReference>
<keyword evidence="3" id="KW-0731">Sigma factor</keyword>
<dbReference type="Gene3D" id="1.10.10.10">
    <property type="entry name" value="Winged helix-like DNA-binding domain superfamily/Winged helix DNA-binding domain"/>
    <property type="match status" value="1"/>
</dbReference>
<feature type="domain" description="RNA polymerase sigma-70 region 2" evidence="5">
    <location>
        <begin position="21"/>
        <end position="87"/>
    </location>
</feature>
<dbReference type="GO" id="GO:0003677">
    <property type="term" value="F:DNA binding"/>
    <property type="evidence" value="ECO:0007669"/>
    <property type="project" value="InterPro"/>
</dbReference>
<comment type="similarity">
    <text evidence="1">Belongs to the sigma-70 factor family. ECF subfamily.</text>
</comment>
<dbReference type="InterPro" id="IPR013324">
    <property type="entry name" value="RNA_pol_sigma_r3/r4-like"/>
</dbReference>
<evidence type="ECO:0000259" key="5">
    <source>
        <dbReference type="Pfam" id="PF04542"/>
    </source>
</evidence>
<feature type="domain" description="RNA polymerase sigma factor 70 region 4 type 2" evidence="6">
    <location>
        <begin position="115"/>
        <end position="163"/>
    </location>
</feature>
<dbReference type="OrthoDB" id="1056775at2"/>
<accession>A0A1W6MLM8</accession>
<organism evidence="7 8">
    <name type="scientific">Nonlabens spongiae</name>
    <dbReference type="NCBI Taxonomy" id="331648"/>
    <lineage>
        <taxon>Bacteria</taxon>
        <taxon>Pseudomonadati</taxon>
        <taxon>Bacteroidota</taxon>
        <taxon>Flavobacteriia</taxon>
        <taxon>Flavobacteriales</taxon>
        <taxon>Flavobacteriaceae</taxon>
        <taxon>Nonlabens</taxon>
    </lineage>
</organism>
<dbReference type="GO" id="GO:0016987">
    <property type="term" value="F:sigma factor activity"/>
    <property type="evidence" value="ECO:0007669"/>
    <property type="project" value="UniProtKB-KW"/>
</dbReference>
<name>A0A1W6MLM8_9FLAO</name>
<dbReference type="EMBL" id="CP019344">
    <property type="protein sequence ID" value="ARN78500.1"/>
    <property type="molecule type" value="Genomic_DNA"/>
</dbReference>
<dbReference type="Gene3D" id="1.10.1740.10">
    <property type="match status" value="1"/>
</dbReference>
<dbReference type="InterPro" id="IPR039425">
    <property type="entry name" value="RNA_pol_sigma-70-like"/>
</dbReference>
<keyword evidence="4" id="KW-0804">Transcription</keyword>
<evidence type="ECO:0000313" key="8">
    <source>
        <dbReference type="Proteomes" id="UP000193431"/>
    </source>
</evidence>
<keyword evidence="2" id="KW-0805">Transcription regulation</keyword>
<gene>
    <name evidence="7" type="ORF">BST97_11155</name>
</gene>
<dbReference type="SUPFAM" id="SSF88946">
    <property type="entry name" value="Sigma2 domain of RNA polymerase sigma factors"/>
    <property type="match status" value="1"/>
</dbReference>
<dbReference type="GO" id="GO:0006352">
    <property type="term" value="P:DNA-templated transcription initiation"/>
    <property type="evidence" value="ECO:0007669"/>
    <property type="project" value="InterPro"/>
</dbReference>
<dbReference type="RefSeq" id="WP_085767305.1">
    <property type="nucleotide sequence ID" value="NZ_CP019344.1"/>
</dbReference>
<dbReference type="InterPro" id="IPR007627">
    <property type="entry name" value="RNA_pol_sigma70_r2"/>
</dbReference>
<protein>
    <submittedName>
        <fullName evidence="7">RNA polymerase subunit sigma-70</fullName>
    </submittedName>
</protein>
<dbReference type="CDD" id="cd06171">
    <property type="entry name" value="Sigma70_r4"/>
    <property type="match status" value="1"/>
</dbReference>
<dbReference type="InterPro" id="IPR013249">
    <property type="entry name" value="RNA_pol_sigma70_r4_t2"/>
</dbReference>
<evidence type="ECO:0000256" key="3">
    <source>
        <dbReference type="ARBA" id="ARBA00023082"/>
    </source>
</evidence>
<dbReference type="Proteomes" id="UP000193431">
    <property type="component" value="Chromosome"/>
</dbReference>
<dbReference type="Pfam" id="PF08281">
    <property type="entry name" value="Sigma70_r4_2"/>
    <property type="match status" value="1"/>
</dbReference>
<proteinExistence type="inferred from homology"/>
<dbReference type="InterPro" id="IPR013325">
    <property type="entry name" value="RNA_pol_sigma_r2"/>
</dbReference>
<evidence type="ECO:0000259" key="6">
    <source>
        <dbReference type="Pfam" id="PF08281"/>
    </source>
</evidence>
<dbReference type="STRING" id="331648.BST97_11155"/>
<dbReference type="InterPro" id="IPR014284">
    <property type="entry name" value="RNA_pol_sigma-70_dom"/>
</dbReference>
<evidence type="ECO:0000256" key="2">
    <source>
        <dbReference type="ARBA" id="ARBA00023015"/>
    </source>
</evidence>
<dbReference type="PANTHER" id="PTHR43133">
    <property type="entry name" value="RNA POLYMERASE ECF-TYPE SIGMA FACTO"/>
    <property type="match status" value="1"/>
</dbReference>
<evidence type="ECO:0000256" key="1">
    <source>
        <dbReference type="ARBA" id="ARBA00010641"/>
    </source>
</evidence>
<dbReference type="AlphaFoldDB" id="A0A1W6MLM8"/>
<dbReference type="PANTHER" id="PTHR43133:SF46">
    <property type="entry name" value="RNA POLYMERASE SIGMA-70 FACTOR ECF SUBFAMILY"/>
    <property type="match status" value="1"/>
</dbReference>
<keyword evidence="8" id="KW-1185">Reference proteome</keyword>
<sequence>MALKQLIENCKKNDRKSQKEIYELYAARLYGSCLKYAATEEDAQDVLQDSFITIFKKIDQYKDKGSFEGWCRRIVINKALGKYRKNKLHTVGEERLINIEAEVEVKEVDDLALDDLLKFVRDLPERYRLVFSLYVLDGYSHKEIAQMMEISEGTSKSNLSRARGLLQDKIIEWRDSNRSSAI</sequence>